<accession>A0A9P5GVG0</accession>
<dbReference type="Gene3D" id="1.25.40.20">
    <property type="entry name" value="Ankyrin repeat-containing domain"/>
    <property type="match status" value="1"/>
</dbReference>
<proteinExistence type="predicted"/>
<name>A0A9P5GVG0_PENCR</name>
<organism evidence="3 4">
    <name type="scientific">Penicillium crustosum</name>
    <name type="common">Blue mold fungus</name>
    <dbReference type="NCBI Taxonomy" id="36656"/>
    <lineage>
        <taxon>Eukaryota</taxon>
        <taxon>Fungi</taxon>
        <taxon>Dikarya</taxon>
        <taxon>Ascomycota</taxon>
        <taxon>Pezizomycotina</taxon>
        <taxon>Eurotiomycetes</taxon>
        <taxon>Eurotiomycetidae</taxon>
        <taxon>Eurotiales</taxon>
        <taxon>Aspergillaceae</taxon>
        <taxon>Penicillium</taxon>
    </lineage>
</organism>
<dbReference type="SUPFAM" id="SSF48403">
    <property type="entry name" value="Ankyrin repeat"/>
    <property type="match status" value="1"/>
</dbReference>
<dbReference type="Pfam" id="PF12796">
    <property type="entry name" value="Ank_2"/>
    <property type="match status" value="1"/>
</dbReference>
<reference evidence="3" key="1">
    <citation type="submission" date="2020-02" db="EMBL/GenBank/DDBJ databases">
        <authorList>
            <person name="Lichtner F.J."/>
        </authorList>
    </citation>
    <scope>NUCLEOTIDE SEQUENCE</scope>
    <source>
        <strain evidence="3">G10</strain>
    </source>
</reference>
<comment type="caution">
    <text evidence="3">The sequence shown here is derived from an EMBL/GenBank/DDBJ whole genome shotgun (WGS) entry which is preliminary data.</text>
</comment>
<protein>
    <recommendedName>
        <fullName evidence="5">Ankyrin</fullName>
    </recommendedName>
</protein>
<dbReference type="InterPro" id="IPR036770">
    <property type="entry name" value="Ankyrin_rpt-contain_sf"/>
</dbReference>
<sequence>MGYQKRQASPPAVASWVRAPIPASKTCIKEPPCAWTAGNGHADIVSVFLSTAQTDPNTCDAYFQTPLFWAAGNGLRSCPHIPWSHPESSYARELPAADYLEIVKLLLSTRNIQHDLRNLCGETSLSVAAGEGEEGMVEELLCTENVDPNSRNRFGRVPLMAAALNGHLGIVKRLIGTEGLEADAGSHDGFSAFIGAASNGHMEIVKLLLSVLTVDPN</sequence>
<evidence type="ECO:0000256" key="1">
    <source>
        <dbReference type="ARBA" id="ARBA00022737"/>
    </source>
</evidence>
<dbReference type="InterPro" id="IPR002110">
    <property type="entry name" value="Ankyrin_rpt"/>
</dbReference>
<dbReference type="EMBL" id="JAAOZQ010000001">
    <property type="protein sequence ID" value="KAF7530564.1"/>
    <property type="molecule type" value="Genomic_DNA"/>
</dbReference>
<dbReference type="PANTHER" id="PTHR24123">
    <property type="entry name" value="ANKYRIN REPEAT-CONTAINING"/>
    <property type="match status" value="1"/>
</dbReference>
<evidence type="ECO:0000313" key="3">
    <source>
        <dbReference type="EMBL" id="KAF7530564.1"/>
    </source>
</evidence>
<dbReference type="InterPro" id="IPR051165">
    <property type="entry name" value="Multifunctional_ANK_Repeat"/>
</dbReference>
<evidence type="ECO:0000256" key="2">
    <source>
        <dbReference type="ARBA" id="ARBA00023043"/>
    </source>
</evidence>
<dbReference type="AlphaFoldDB" id="A0A9P5GVG0"/>
<keyword evidence="1" id="KW-0677">Repeat</keyword>
<keyword evidence="2" id="KW-0040">ANK repeat</keyword>
<gene>
    <name evidence="3" type="ORF">PCG10_000073</name>
</gene>
<keyword evidence="4" id="KW-1185">Reference proteome</keyword>
<dbReference type="SMART" id="SM00248">
    <property type="entry name" value="ANK"/>
    <property type="match status" value="5"/>
</dbReference>
<evidence type="ECO:0008006" key="5">
    <source>
        <dbReference type="Google" id="ProtNLM"/>
    </source>
</evidence>
<evidence type="ECO:0000313" key="4">
    <source>
        <dbReference type="Proteomes" id="UP000701341"/>
    </source>
</evidence>
<dbReference type="Proteomes" id="UP000701341">
    <property type="component" value="Unassembled WGS sequence"/>
</dbReference>
<dbReference type="PANTHER" id="PTHR24123:SF33">
    <property type="entry name" value="PROTEIN HOS4"/>
    <property type="match status" value="1"/>
</dbReference>